<evidence type="ECO:0000259" key="6">
    <source>
        <dbReference type="PROSITE" id="PS51192"/>
    </source>
</evidence>
<dbReference type="SUPFAM" id="SSF52540">
    <property type="entry name" value="P-loop containing nucleoside triphosphate hydrolases"/>
    <property type="match status" value="1"/>
</dbReference>
<evidence type="ECO:0000256" key="5">
    <source>
        <dbReference type="ARBA" id="ARBA00023118"/>
    </source>
</evidence>
<dbReference type="InterPro" id="IPR006474">
    <property type="entry name" value="Helicase_Cas3_CRISPR-ass_core"/>
</dbReference>
<keyword evidence="4" id="KW-0067">ATP-binding</keyword>
<accession>A0A1I4LQT5</accession>
<keyword evidence="2" id="KW-0378">Hydrolase</keyword>
<keyword evidence="8" id="KW-1185">Reference proteome</keyword>
<dbReference type="GO" id="GO:0004386">
    <property type="term" value="F:helicase activity"/>
    <property type="evidence" value="ECO:0007669"/>
    <property type="project" value="UniProtKB-KW"/>
</dbReference>
<dbReference type="Proteomes" id="UP000199470">
    <property type="component" value="Unassembled WGS sequence"/>
</dbReference>
<protein>
    <submittedName>
        <fullName evidence="7">CRISPR-associated helicase, Cas3 family</fullName>
    </submittedName>
</protein>
<evidence type="ECO:0000256" key="1">
    <source>
        <dbReference type="ARBA" id="ARBA00022741"/>
    </source>
</evidence>
<dbReference type="AlphaFoldDB" id="A0A1I4LQT5"/>
<dbReference type="GO" id="GO:0051607">
    <property type="term" value="P:defense response to virus"/>
    <property type="evidence" value="ECO:0007669"/>
    <property type="project" value="UniProtKB-KW"/>
</dbReference>
<name>A0A1I4LQT5_9BURK</name>
<keyword evidence="5" id="KW-0051">Antiviral defense</keyword>
<proteinExistence type="predicted"/>
<dbReference type="SMART" id="SM00487">
    <property type="entry name" value="DEXDc"/>
    <property type="match status" value="1"/>
</dbReference>
<keyword evidence="1" id="KW-0547">Nucleotide-binding</keyword>
<dbReference type="GO" id="GO:0005524">
    <property type="term" value="F:ATP binding"/>
    <property type="evidence" value="ECO:0007669"/>
    <property type="project" value="UniProtKB-KW"/>
</dbReference>
<gene>
    <name evidence="7" type="ORF">SAMN02982985_02099</name>
</gene>
<dbReference type="NCBIfam" id="TIGR01587">
    <property type="entry name" value="cas3_core"/>
    <property type="match status" value="1"/>
</dbReference>
<dbReference type="EMBL" id="FOTW01000009">
    <property type="protein sequence ID" value="SFL93251.1"/>
    <property type="molecule type" value="Genomic_DNA"/>
</dbReference>
<evidence type="ECO:0000313" key="8">
    <source>
        <dbReference type="Proteomes" id="UP000199470"/>
    </source>
</evidence>
<dbReference type="Pfam" id="PF00270">
    <property type="entry name" value="DEAD"/>
    <property type="match status" value="1"/>
</dbReference>
<dbReference type="PROSITE" id="PS51192">
    <property type="entry name" value="HELICASE_ATP_BIND_1"/>
    <property type="match status" value="1"/>
</dbReference>
<organism evidence="7 8">
    <name type="scientific">Rugamonas rubra</name>
    <dbReference type="NCBI Taxonomy" id="758825"/>
    <lineage>
        <taxon>Bacteria</taxon>
        <taxon>Pseudomonadati</taxon>
        <taxon>Pseudomonadota</taxon>
        <taxon>Betaproteobacteria</taxon>
        <taxon>Burkholderiales</taxon>
        <taxon>Oxalobacteraceae</taxon>
        <taxon>Telluria group</taxon>
        <taxon>Rugamonas</taxon>
    </lineage>
</organism>
<feature type="domain" description="Helicase ATP-binding" evidence="6">
    <location>
        <begin position="68"/>
        <end position="254"/>
    </location>
</feature>
<dbReference type="GO" id="GO:0016787">
    <property type="term" value="F:hydrolase activity"/>
    <property type="evidence" value="ECO:0007669"/>
    <property type="project" value="UniProtKB-KW"/>
</dbReference>
<dbReference type="STRING" id="758825.SAMN02982985_02099"/>
<dbReference type="InterPro" id="IPR014001">
    <property type="entry name" value="Helicase_ATP-bd"/>
</dbReference>
<evidence type="ECO:0000256" key="4">
    <source>
        <dbReference type="ARBA" id="ARBA00022840"/>
    </source>
</evidence>
<evidence type="ECO:0000256" key="2">
    <source>
        <dbReference type="ARBA" id="ARBA00022801"/>
    </source>
</evidence>
<dbReference type="PANTHER" id="PTHR24031">
    <property type="entry name" value="RNA HELICASE"/>
    <property type="match status" value="1"/>
</dbReference>
<dbReference type="Gene3D" id="3.40.50.300">
    <property type="entry name" value="P-loop containing nucleotide triphosphate hydrolases"/>
    <property type="match status" value="2"/>
</dbReference>
<reference evidence="7 8" key="1">
    <citation type="submission" date="2016-10" db="EMBL/GenBank/DDBJ databases">
        <authorList>
            <person name="de Groot N.N."/>
        </authorList>
    </citation>
    <scope>NUCLEOTIDE SEQUENCE [LARGE SCALE GENOMIC DNA]</scope>
    <source>
        <strain evidence="7 8">ATCC 43154</strain>
    </source>
</reference>
<dbReference type="Pfam" id="PF22590">
    <property type="entry name" value="Cas3-like_C_2"/>
    <property type="match status" value="1"/>
</dbReference>
<sequence>MIFSCLVDADYLDTEAYYQRIEHRKTRRDTSATPLSTLRTRLETHLASFKADSPLNIVRADILLKVRQGAALQPGLFSLTVPTGGGKTLASLAFALEHAIVHGLNRVIYVIPFTSIVEQTAAVFRHALGDLGDNVLEHHGAFEDDPSQSAEARDKLRLAMENWDRPIIVTTAVQFFESLFAARPSACRKLHHIAASVVILDEAQTLPLKLLTPCVAAIDELALNYKASVVLCTATQPALNAPGFVGGLRDVRELAPEPARLFSALKRVQIRHAGILSDDELAARMGASSQILCIVNNRRHARALYESIANAPGACHLTTLMYPKHRSKALAEIRARLRDGKPCRLVATSLIEAGVDIDFPTVLRAEAGLDSIAQAAGRCNREGKRPVSDSELLVFTPDNPDWAAPAELKQFAQAAREILRQHGADPLGLPAIDSYFRLLYWQKGARQLDAHNLLGQISDAGLDGLPFEMLAKKFRMIDNTQMPVIIALDEAPRKILRDLEFADGCGKAARGLQPYMVQIPRQTFATLRQTGAIQAAYEKRYGLQFMVLANEELYHPQFGLHWDDPTFIRSEGLCW</sequence>
<evidence type="ECO:0000313" key="7">
    <source>
        <dbReference type="EMBL" id="SFL93251.1"/>
    </source>
</evidence>
<dbReference type="InterPro" id="IPR011545">
    <property type="entry name" value="DEAD/DEAH_box_helicase_dom"/>
</dbReference>
<evidence type="ECO:0000256" key="3">
    <source>
        <dbReference type="ARBA" id="ARBA00022806"/>
    </source>
</evidence>
<dbReference type="InterPro" id="IPR054712">
    <property type="entry name" value="Cas3-like_dom"/>
</dbReference>
<keyword evidence="3" id="KW-0347">Helicase</keyword>
<dbReference type="InterPro" id="IPR027417">
    <property type="entry name" value="P-loop_NTPase"/>
</dbReference>
<dbReference type="CDD" id="cd17930">
    <property type="entry name" value="DEXHc_cas3"/>
    <property type="match status" value="1"/>
</dbReference>
<dbReference type="GO" id="GO:0003676">
    <property type="term" value="F:nucleic acid binding"/>
    <property type="evidence" value="ECO:0007669"/>
    <property type="project" value="InterPro"/>
</dbReference>